<evidence type="ECO:0000256" key="7">
    <source>
        <dbReference type="ARBA" id="ARBA00023002"/>
    </source>
</evidence>
<dbReference type="GO" id="GO:0005886">
    <property type="term" value="C:plasma membrane"/>
    <property type="evidence" value="ECO:0007669"/>
    <property type="project" value="TreeGrafter"/>
</dbReference>
<dbReference type="GO" id="GO:0000293">
    <property type="term" value="F:ferric-chelate reductase activity"/>
    <property type="evidence" value="ECO:0007669"/>
    <property type="project" value="UniProtKB-ARBA"/>
</dbReference>
<evidence type="ECO:0000259" key="13">
    <source>
        <dbReference type="PROSITE" id="PS51384"/>
    </source>
</evidence>
<keyword evidence="6 11" id="KW-1133">Transmembrane helix</keyword>
<feature type="chain" id="PRO_5004824116" description="FAD-binding FR-type domain-containing protein" evidence="12">
    <location>
        <begin position="19"/>
        <end position="752"/>
    </location>
</feature>
<dbReference type="SUPFAM" id="SSF52343">
    <property type="entry name" value="Ferredoxin reductase-like, C-terminal NADP-linked domain"/>
    <property type="match status" value="1"/>
</dbReference>
<dbReference type="Proteomes" id="UP000030752">
    <property type="component" value="Unassembled WGS sequence"/>
</dbReference>
<dbReference type="Gene3D" id="3.40.50.80">
    <property type="entry name" value="Nucleotide-binding domain of ferredoxin-NADP reductase (FNR) module"/>
    <property type="match status" value="1"/>
</dbReference>
<feature type="transmembrane region" description="Helical" evidence="11">
    <location>
        <begin position="361"/>
        <end position="382"/>
    </location>
</feature>
<dbReference type="EMBL" id="KI635847">
    <property type="protein sequence ID" value="ETN43816.1"/>
    <property type="molecule type" value="Genomic_DNA"/>
</dbReference>
<dbReference type="Pfam" id="PF08022">
    <property type="entry name" value="FAD_binding_8"/>
    <property type="match status" value="1"/>
</dbReference>
<dbReference type="eggNOG" id="KOG0039">
    <property type="taxonomic scope" value="Eukaryota"/>
</dbReference>
<keyword evidence="3" id="KW-0813">Transport</keyword>
<evidence type="ECO:0000256" key="6">
    <source>
        <dbReference type="ARBA" id="ARBA00022989"/>
    </source>
</evidence>
<reference evidence="14 15" key="1">
    <citation type="submission" date="2013-03" db="EMBL/GenBank/DDBJ databases">
        <title>The Genome Sequence of Phialophora europaea CBS 101466.</title>
        <authorList>
            <consortium name="The Broad Institute Genomics Platform"/>
            <person name="Cuomo C."/>
            <person name="de Hoog S."/>
            <person name="Gorbushina A."/>
            <person name="Walker B."/>
            <person name="Young S.K."/>
            <person name="Zeng Q."/>
            <person name="Gargeya S."/>
            <person name="Fitzgerald M."/>
            <person name="Haas B."/>
            <person name="Abouelleil A."/>
            <person name="Allen A.W."/>
            <person name="Alvarado L."/>
            <person name="Arachchi H.M."/>
            <person name="Berlin A.M."/>
            <person name="Chapman S.B."/>
            <person name="Gainer-Dewar J."/>
            <person name="Goldberg J."/>
            <person name="Griggs A."/>
            <person name="Gujja S."/>
            <person name="Hansen M."/>
            <person name="Howarth C."/>
            <person name="Imamovic A."/>
            <person name="Ireland A."/>
            <person name="Larimer J."/>
            <person name="McCowan C."/>
            <person name="Murphy C."/>
            <person name="Pearson M."/>
            <person name="Poon T.W."/>
            <person name="Priest M."/>
            <person name="Roberts A."/>
            <person name="Saif S."/>
            <person name="Shea T."/>
            <person name="Sisk P."/>
            <person name="Sykes S."/>
            <person name="Wortman J."/>
            <person name="Nusbaum C."/>
            <person name="Birren B."/>
        </authorList>
    </citation>
    <scope>NUCLEOTIDE SEQUENCE [LARGE SCALE GENOMIC DNA]</scope>
    <source>
        <strain evidence="14 15">CBS 101466</strain>
    </source>
</reference>
<evidence type="ECO:0000256" key="12">
    <source>
        <dbReference type="SAM" id="SignalP"/>
    </source>
</evidence>
<feature type="transmembrane region" description="Helical" evidence="11">
    <location>
        <begin position="323"/>
        <end position="341"/>
    </location>
</feature>
<protein>
    <recommendedName>
        <fullName evidence="13">FAD-binding FR-type domain-containing protein</fullName>
    </recommendedName>
</protein>
<evidence type="ECO:0000256" key="9">
    <source>
        <dbReference type="ARBA" id="ARBA00023136"/>
    </source>
</evidence>
<dbReference type="SFLD" id="SFLDG01168">
    <property type="entry name" value="Ferric_reductase_subgroup_(FRE"/>
    <property type="match status" value="1"/>
</dbReference>
<dbReference type="STRING" id="1220924.W2S552"/>
<accession>W2S552</accession>
<gene>
    <name evidence="14" type="ORF">HMPREF1541_11140</name>
</gene>
<dbReference type="GO" id="GO:0006879">
    <property type="term" value="P:intracellular iron ion homeostasis"/>
    <property type="evidence" value="ECO:0007669"/>
    <property type="project" value="TreeGrafter"/>
</dbReference>
<dbReference type="InParanoid" id="W2S552"/>
<dbReference type="PANTHER" id="PTHR32361">
    <property type="entry name" value="FERRIC/CUPRIC REDUCTASE TRANSMEMBRANE COMPONENT"/>
    <property type="match status" value="1"/>
</dbReference>
<dbReference type="GO" id="GO:0015677">
    <property type="term" value="P:copper ion import"/>
    <property type="evidence" value="ECO:0007669"/>
    <property type="project" value="TreeGrafter"/>
</dbReference>
<dbReference type="RefSeq" id="XP_008714031.1">
    <property type="nucleotide sequence ID" value="XM_008715809.1"/>
</dbReference>
<feature type="domain" description="FAD-binding FR-type" evidence="13">
    <location>
        <begin position="428"/>
        <end position="589"/>
    </location>
</feature>
<feature type="signal peptide" evidence="12">
    <location>
        <begin position="1"/>
        <end position="18"/>
    </location>
</feature>
<dbReference type="GeneID" id="19978479"/>
<keyword evidence="15" id="KW-1185">Reference proteome</keyword>
<dbReference type="InterPro" id="IPR013130">
    <property type="entry name" value="Fe3_Rdtase_TM_dom"/>
</dbReference>
<comment type="subcellular location">
    <subcellularLocation>
        <location evidence="1">Membrane</location>
        <topology evidence="1">Multi-pass membrane protein</topology>
    </subcellularLocation>
</comment>
<organism evidence="14 15">
    <name type="scientific">Cyphellophora europaea (strain CBS 101466)</name>
    <name type="common">Phialophora europaea</name>
    <dbReference type="NCBI Taxonomy" id="1220924"/>
    <lineage>
        <taxon>Eukaryota</taxon>
        <taxon>Fungi</taxon>
        <taxon>Dikarya</taxon>
        <taxon>Ascomycota</taxon>
        <taxon>Pezizomycotina</taxon>
        <taxon>Eurotiomycetes</taxon>
        <taxon>Chaetothyriomycetidae</taxon>
        <taxon>Chaetothyriales</taxon>
        <taxon>Cyphellophoraceae</taxon>
        <taxon>Cyphellophora</taxon>
    </lineage>
</organism>
<dbReference type="CDD" id="cd06186">
    <property type="entry name" value="NOX_Duox_like_FAD_NADP"/>
    <property type="match status" value="1"/>
</dbReference>
<keyword evidence="7" id="KW-0560">Oxidoreductase</keyword>
<keyword evidence="4 11" id="KW-0812">Transmembrane</keyword>
<feature type="transmembrane region" description="Helical" evidence="11">
    <location>
        <begin position="282"/>
        <end position="302"/>
    </location>
</feature>
<dbReference type="AlphaFoldDB" id="W2S552"/>
<evidence type="ECO:0000256" key="8">
    <source>
        <dbReference type="ARBA" id="ARBA00023065"/>
    </source>
</evidence>
<dbReference type="GO" id="GO:0006826">
    <property type="term" value="P:iron ion transport"/>
    <property type="evidence" value="ECO:0007669"/>
    <property type="project" value="TreeGrafter"/>
</dbReference>
<keyword evidence="12" id="KW-0732">Signal</keyword>
<proteinExistence type="inferred from homology"/>
<dbReference type="Pfam" id="PF01794">
    <property type="entry name" value="Ferric_reduct"/>
    <property type="match status" value="1"/>
</dbReference>
<dbReference type="InterPro" id="IPR017927">
    <property type="entry name" value="FAD-bd_FR_type"/>
</dbReference>
<dbReference type="Pfam" id="PF08030">
    <property type="entry name" value="NAD_binding_6"/>
    <property type="match status" value="1"/>
</dbReference>
<dbReference type="InterPro" id="IPR013112">
    <property type="entry name" value="FAD-bd_8"/>
</dbReference>
<dbReference type="InterPro" id="IPR039261">
    <property type="entry name" value="FNR_nucleotide-bd"/>
</dbReference>
<evidence type="ECO:0000313" key="15">
    <source>
        <dbReference type="Proteomes" id="UP000030752"/>
    </source>
</evidence>
<dbReference type="PROSITE" id="PS51384">
    <property type="entry name" value="FAD_FR"/>
    <property type="match status" value="1"/>
</dbReference>
<keyword evidence="9 11" id="KW-0472">Membrane</keyword>
<sequence>MRLLSIFTFASAALWAAAEVKHGTIGYGINMYHPWCCTACSDVLSSLFLNCTTFDDMSHEGHGMKKRMAGMEGPMGTTSPECYASSDVWLETFSYCVKSHCDAEGVSEDKQEKCWQLKAAGGLAVPTLKESQPPNPPTEEVADDAEWLNSTMLANEASWTSDRGTIMEFEKSEQDHVMFSIIIMSLAVGIPVLAGLWLMVSASRQSTLFHSIRSYFSLPALFGWRHSQPLRWDIGYVPNRALSSVLAVYILLNIVFNCVRFRSVQPSTWFATRDAEIAAYVGNRAGVLSFANMALAILFSARNNPLLYFSGWSQNTFLALHRWAARIAILQAIVHSIIYTADYALYMDENTLADEAKKPYWWWGIIGTTAMGLMAGASILPLRKWAYEVFLVVHIVLAIVSLVGCWYHIDIRYEKNWGYEVWLYLAFAFWAYDRLVRLAKLVFYSFLGGTSHGQVEAVPGTDNIISLKLYPARCWRAVPGQHTFVYFPSLGRFWENHPFTITGWGIDRLSVGSSNSSIVETSSAEEKHSDKGTTVTTTAIRQPLHIDSFYVRFLFRAHGGTTAKLYRALANHSPPTVLSEGPYGGHSPVTRSLLKHAEHVVIITGGIGITFAAAYVQQFAEERKHGAIGKEVVPKCQRMMLAWSVRERGLLEYARRELLPTATGAGRAEVEYRFWVTGGSPHAEPKANSGVFETDGQRMDIAATLGSALVKRKKTLVMVCGPGSMADDVRREVVRCSKQGYDVELSEESFTW</sequence>
<evidence type="ECO:0000256" key="2">
    <source>
        <dbReference type="ARBA" id="ARBA00006278"/>
    </source>
</evidence>
<feature type="transmembrane region" description="Helical" evidence="11">
    <location>
        <begin position="421"/>
        <end position="439"/>
    </location>
</feature>
<dbReference type="SFLD" id="SFLDS00052">
    <property type="entry name" value="Ferric_Reductase_Domain"/>
    <property type="match status" value="1"/>
</dbReference>
<feature type="transmembrane region" description="Helical" evidence="11">
    <location>
        <begin position="389"/>
        <end position="409"/>
    </location>
</feature>
<evidence type="ECO:0000256" key="4">
    <source>
        <dbReference type="ARBA" id="ARBA00022692"/>
    </source>
</evidence>
<evidence type="ECO:0000256" key="10">
    <source>
        <dbReference type="ARBA" id="ARBA00023180"/>
    </source>
</evidence>
<comment type="similarity">
    <text evidence="2">Belongs to the ferric reductase (FRE) family.</text>
</comment>
<evidence type="ECO:0000256" key="1">
    <source>
        <dbReference type="ARBA" id="ARBA00004141"/>
    </source>
</evidence>
<keyword evidence="5" id="KW-0249">Electron transport</keyword>
<name>W2S552_CYPE1</name>
<evidence type="ECO:0000256" key="5">
    <source>
        <dbReference type="ARBA" id="ARBA00022982"/>
    </source>
</evidence>
<feature type="transmembrane region" description="Helical" evidence="11">
    <location>
        <begin position="241"/>
        <end position="262"/>
    </location>
</feature>
<keyword evidence="10" id="KW-0325">Glycoprotein</keyword>
<dbReference type="OrthoDB" id="167398at2759"/>
<feature type="transmembrane region" description="Helical" evidence="11">
    <location>
        <begin position="177"/>
        <end position="200"/>
    </location>
</feature>
<dbReference type="InterPro" id="IPR013121">
    <property type="entry name" value="Fe_red_NAD-bd_6"/>
</dbReference>
<dbReference type="PANTHER" id="PTHR32361:SF9">
    <property type="entry name" value="FERRIC REDUCTASE TRANSMEMBRANE COMPONENT 3-RELATED"/>
    <property type="match status" value="1"/>
</dbReference>
<dbReference type="HOGENOM" id="CLU_010365_2_0_1"/>
<evidence type="ECO:0000313" key="14">
    <source>
        <dbReference type="EMBL" id="ETN43816.1"/>
    </source>
</evidence>
<dbReference type="InterPro" id="IPR051410">
    <property type="entry name" value="Ferric/Cupric_Reductase"/>
</dbReference>
<evidence type="ECO:0000256" key="11">
    <source>
        <dbReference type="SAM" id="Phobius"/>
    </source>
</evidence>
<dbReference type="VEuPathDB" id="FungiDB:HMPREF1541_11140"/>
<dbReference type="FunCoup" id="W2S552">
    <property type="interactions" value="350"/>
</dbReference>
<keyword evidence="8" id="KW-0406">Ion transport</keyword>
<evidence type="ECO:0000256" key="3">
    <source>
        <dbReference type="ARBA" id="ARBA00022448"/>
    </source>
</evidence>